<evidence type="ECO:0000313" key="4">
    <source>
        <dbReference type="EMBL" id="CAE7314850.1"/>
    </source>
</evidence>
<keyword evidence="2" id="KW-1133">Transmembrane helix</keyword>
<dbReference type="InterPro" id="IPR045630">
    <property type="entry name" value="DUF6316"/>
</dbReference>
<dbReference type="InterPro" id="IPR013740">
    <property type="entry name" value="Redoxin"/>
</dbReference>
<keyword evidence="2" id="KW-0472">Membrane</keyword>
<dbReference type="PROSITE" id="PS51352">
    <property type="entry name" value="THIOREDOXIN_2"/>
    <property type="match status" value="1"/>
</dbReference>
<sequence length="260" mass="28906">MDLRKKDREQEQRIPGLVRTARFVETKEGWYFRTREDMMLGPYADKFDAELSASLLVARLAQLEEGKDPAAVIQAFELDPSNCTTRNADRQQPVDLKAIRRRHQIETAMTYLARLFITIALLAPFSTTYAVGPGDTAPPFVGTNLVNGKTVEFPALLAGKPAVVVFWATWCPYCKAFMPYAKDIQAEYADAGVQIVTLNSKERGRGDPKAYVDSLDFPMYAIADADAIGEAYSINFIPGLLVVDGDGQVVYRRRSTNLPA</sequence>
<comment type="caution">
    <text evidence="4">The sequence shown here is derived from an EMBL/GenBank/DDBJ whole genome shotgun (WGS) entry which is preliminary data.</text>
</comment>
<protein>
    <submittedName>
        <fullName evidence="4">ResA protein</fullName>
    </submittedName>
</protein>
<keyword evidence="5" id="KW-1185">Reference proteome</keyword>
<dbReference type="InterPro" id="IPR013766">
    <property type="entry name" value="Thioredoxin_domain"/>
</dbReference>
<dbReference type="GO" id="GO:0016491">
    <property type="term" value="F:oxidoreductase activity"/>
    <property type="evidence" value="ECO:0007669"/>
    <property type="project" value="InterPro"/>
</dbReference>
<dbReference type="PANTHER" id="PTHR42852">
    <property type="entry name" value="THIOL:DISULFIDE INTERCHANGE PROTEIN DSBE"/>
    <property type="match status" value="1"/>
</dbReference>
<feature type="non-terminal residue" evidence="4">
    <location>
        <position position="260"/>
    </location>
</feature>
<dbReference type="InterPro" id="IPR050553">
    <property type="entry name" value="Thioredoxin_ResA/DsbE_sf"/>
</dbReference>
<reference evidence="4" key="1">
    <citation type="submission" date="2021-02" db="EMBL/GenBank/DDBJ databases">
        <authorList>
            <person name="Dougan E. K."/>
            <person name="Rhodes N."/>
            <person name="Thang M."/>
            <person name="Chan C."/>
        </authorList>
    </citation>
    <scope>NUCLEOTIDE SEQUENCE</scope>
</reference>
<feature type="transmembrane region" description="Helical" evidence="2">
    <location>
        <begin position="151"/>
        <end position="170"/>
    </location>
</feature>
<evidence type="ECO:0000313" key="5">
    <source>
        <dbReference type="Proteomes" id="UP000649617"/>
    </source>
</evidence>
<dbReference type="Proteomes" id="UP000649617">
    <property type="component" value="Unassembled WGS sequence"/>
</dbReference>
<evidence type="ECO:0000256" key="2">
    <source>
        <dbReference type="SAM" id="Phobius"/>
    </source>
</evidence>
<dbReference type="PANTHER" id="PTHR42852:SF13">
    <property type="entry name" value="PROTEIN DIPZ"/>
    <property type="match status" value="1"/>
</dbReference>
<dbReference type="EMBL" id="CAJNIZ010011113">
    <property type="protein sequence ID" value="CAE7314850.1"/>
    <property type="molecule type" value="Genomic_DNA"/>
</dbReference>
<proteinExistence type="inferred from homology"/>
<organism evidence="4 5">
    <name type="scientific">Symbiodinium pilosum</name>
    <name type="common">Dinoflagellate</name>
    <dbReference type="NCBI Taxonomy" id="2952"/>
    <lineage>
        <taxon>Eukaryota</taxon>
        <taxon>Sar</taxon>
        <taxon>Alveolata</taxon>
        <taxon>Dinophyceae</taxon>
        <taxon>Suessiales</taxon>
        <taxon>Symbiodiniaceae</taxon>
        <taxon>Symbiodinium</taxon>
    </lineage>
</organism>
<dbReference type="AlphaFoldDB" id="A0A812NU91"/>
<accession>A0A812NU91</accession>
<evidence type="ECO:0000259" key="3">
    <source>
        <dbReference type="PROSITE" id="PS51352"/>
    </source>
</evidence>
<dbReference type="Pfam" id="PF08534">
    <property type="entry name" value="Redoxin"/>
    <property type="match status" value="1"/>
</dbReference>
<gene>
    <name evidence="4" type="primary">resA</name>
    <name evidence="4" type="ORF">SPIL2461_LOCUS7230</name>
</gene>
<dbReference type="SUPFAM" id="SSF52833">
    <property type="entry name" value="Thioredoxin-like"/>
    <property type="match status" value="1"/>
</dbReference>
<evidence type="ECO:0000256" key="1">
    <source>
        <dbReference type="ARBA" id="ARBA00010505"/>
    </source>
</evidence>
<feature type="domain" description="Thioredoxin" evidence="3">
    <location>
        <begin position="131"/>
        <end position="260"/>
    </location>
</feature>
<comment type="similarity">
    <text evidence="1">Belongs to the peroxiredoxin family. Prx5 subfamily.</text>
</comment>
<dbReference type="Gene3D" id="3.40.30.10">
    <property type="entry name" value="Glutaredoxin"/>
    <property type="match status" value="1"/>
</dbReference>
<name>A0A812NU91_SYMPI</name>
<dbReference type="InterPro" id="IPR036249">
    <property type="entry name" value="Thioredoxin-like_sf"/>
</dbReference>
<feature type="transmembrane region" description="Helical" evidence="2">
    <location>
        <begin position="111"/>
        <end position="131"/>
    </location>
</feature>
<keyword evidence="2" id="KW-0812">Transmembrane</keyword>
<dbReference type="Pfam" id="PF19837">
    <property type="entry name" value="DUF6316"/>
    <property type="match status" value="1"/>
</dbReference>
<dbReference type="CDD" id="cd02966">
    <property type="entry name" value="TlpA_like_family"/>
    <property type="match status" value="1"/>
</dbReference>